<comment type="caution">
    <text evidence="1">The sequence shown here is derived from an EMBL/GenBank/DDBJ whole genome shotgun (WGS) entry which is preliminary data.</text>
</comment>
<evidence type="ECO:0000313" key="1">
    <source>
        <dbReference type="EMBL" id="PSF26707.1"/>
    </source>
</evidence>
<proteinExistence type="predicted"/>
<gene>
    <name evidence="1" type="ORF">C7H19_25095</name>
</gene>
<reference evidence="1 2" key="2">
    <citation type="submission" date="2018-03" db="EMBL/GenBank/DDBJ databases">
        <authorList>
            <person name="Keele B.F."/>
        </authorList>
    </citation>
    <scope>NUCLEOTIDE SEQUENCE [LARGE SCALE GENOMIC DNA]</scope>
    <source>
        <strain evidence="1 2">CCALA 016</strain>
    </source>
</reference>
<keyword evidence="2" id="KW-1185">Reference proteome</keyword>
<dbReference type="EMBL" id="PXOH01000097">
    <property type="protein sequence ID" value="PSF26707.1"/>
    <property type="molecule type" value="Genomic_DNA"/>
</dbReference>
<dbReference type="Proteomes" id="UP000239001">
    <property type="component" value="Unassembled WGS sequence"/>
</dbReference>
<accession>A0A2T1LQA6</accession>
<evidence type="ECO:0000313" key="2">
    <source>
        <dbReference type="Proteomes" id="UP000239001"/>
    </source>
</evidence>
<sequence length="100" mass="11575">MKAQTLKEVEKRNGMTHQDFLYVPVLDLLLYKYSINVQQDLISFYTNEQTRENAIFKIITAITSNEYPVSVVRSDSSVYTSDVNVCISGIIRNVQMYKKD</sequence>
<name>A0A2T1LQA6_9CHRO</name>
<protein>
    <submittedName>
        <fullName evidence="1">Uncharacterized protein</fullName>
    </submittedName>
</protein>
<reference evidence="1 2" key="1">
    <citation type="submission" date="2018-03" db="EMBL/GenBank/DDBJ databases">
        <title>The ancient ancestry and fast evolution of plastids.</title>
        <authorList>
            <person name="Moore K.R."/>
            <person name="Magnabosco C."/>
            <person name="Momper L."/>
            <person name="Gold D.A."/>
            <person name="Bosak T."/>
            <person name="Fournier G.P."/>
        </authorList>
    </citation>
    <scope>NUCLEOTIDE SEQUENCE [LARGE SCALE GENOMIC DNA]</scope>
    <source>
        <strain evidence="1 2">CCALA 016</strain>
    </source>
</reference>
<organism evidence="1 2">
    <name type="scientific">Aphanothece hegewaldii CCALA 016</name>
    <dbReference type="NCBI Taxonomy" id="2107694"/>
    <lineage>
        <taxon>Bacteria</taxon>
        <taxon>Bacillati</taxon>
        <taxon>Cyanobacteriota</taxon>
        <taxon>Cyanophyceae</taxon>
        <taxon>Oscillatoriophycideae</taxon>
        <taxon>Chroococcales</taxon>
        <taxon>Aphanothecaceae</taxon>
        <taxon>Aphanothece</taxon>
    </lineage>
</organism>
<dbReference type="AlphaFoldDB" id="A0A2T1LQA6"/>